<dbReference type="RefSeq" id="WP_243650395.1">
    <property type="nucleotide sequence ID" value="NZ_SLUI01000001.1"/>
</dbReference>
<evidence type="ECO:0000313" key="4">
    <source>
        <dbReference type="Proteomes" id="UP000295063"/>
    </source>
</evidence>
<dbReference type="AlphaFoldDB" id="A0A4R1QCJ7"/>
<comment type="caution">
    <text evidence="3">The sequence shown here is derived from an EMBL/GenBank/DDBJ whole genome shotgun (WGS) entry which is preliminary data.</text>
</comment>
<proteinExistence type="predicted"/>
<dbReference type="PANTHER" id="PTHR31157:SF1">
    <property type="entry name" value="SCP DOMAIN-CONTAINING PROTEIN"/>
    <property type="match status" value="1"/>
</dbReference>
<dbReference type="CDD" id="cd05379">
    <property type="entry name" value="CAP_bacterial"/>
    <property type="match status" value="1"/>
</dbReference>
<sequence length="282" mass="29570">MKKVVRNIFMGFLGTTIGLYMMVTPAAVYAKSQQTPNTVGKITNLTAQNNQSPSVSQVTQDPVAVVKASAGKLGFNAKKDSFSLASKSANQAVVSVRHEKNIYNVTLKLNSANSQWVITSVNKAKGAESNSSANNNGTVNSGSTTTGTTSSTSSANVATAEKNAVELMNADRRANGLSDLKVSSAVTAVARSHAQDMVNRKFFSHSNPDGKTPSDRLKAAGISYSAVGENIAENTSVQAAETAFMNSSGHRANILNSNYTTVGIGVAYDSAGNVYVVQDFIK</sequence>
<evidence type="ECO:0000256" key="1">
    <source>
        <dbReference type="SAM" id="MobiDB-lite"/>
    </source>
</evidence>
<gene>
    <name evidence="3" type="ORF">EV210_101402</name>
</gene>
<protein>
    <submittedName>
        <fullName evidence="3">Uncharacterized protein YkwD</fullName>
    </submittedName>
</protein>
<dbReference type="Pfam" id="PF00188">
    <property type="entry name" value="CAP"/>
    <property type="match status" value="1"/>
</dbReference>
<reference evidence="3 4" key="1">
    <citation type="submission" date="2019-03" db="EMBL/GenBank/DDBJ databases">
        <title>Genomic Encyclopedia of Type Strains, Phase IV (KMG-IV): sequencing the most valuable type-strain genomes for metagenomic binning, comparative biology and taxonomic classification.</title>
        <authorList>
            <person name="Goeker M."/>
        </authorList>
    </citation>
    <scope>NUCLEOTIDE SEQUENCE [LARGE SCALE GENOMIC DNA]</scope>
    <source>
        <strain evidence="3 4">DSM 15969</strain>
    </source>
</reference>
<accession>A0A4R1QCJ7</accession>
<dbReference type="Gene3D" id="3.40.33.10">
    <property type="entry name" value="CAP"/>
    <property type="match status" value="1"/>
</dbReference>
<dbReference type="PANTHER" id="PTHR31157">
    <property type="entry name" value="SCP DOMAIN-CONTAINING PROTEIN"/>
    <property type="match status" value="1"/>
</dbReference>
<dbReference type="Proteomes" id="UP000295063">
    <property type="component" value="Unassembled WGS sequence"/>
</dbReference>
<evidence type="ECO:0000313" key="3">
    <source>
        <dbReference type="EMBL" id="TCL40201.1"/>
    </source>
</evidence>
<name>A0A4R1QCJ7_9FIRM</name>
<dbReference type="EMBL" id="SLUI01000001">
    <property type="protein sequence ID" value="TCL40201.1"/>
    <property type="molecule type" value="Genomic_DNA"/>
</dbReference>
<feature type="region of interest" description="Disordered" evidence="1">
    <location>
        <begin position="125"/>
        <end position="157"/>
    </location>
</feature>
<dbReference type="InterPro" id="IPR035940">
    <property type="entry name" value="CAP_sf"/>
</dbReference>
<keyword evidence="4" id="KW-1185">Reference proteome</keyword>
<feature type="domain" description="SCP" evidence="2">
    <location>
        <begin position="166"/>
        <end position="280"/>
    </location>
</feature>
<dbReference type="InterPro" id="IPR014044">
    <property type="entry name" value="CAP_dom"/>
</dbReference>
<evidence type="ECO:0000259" key="2">
    <source>
        <dbReference type="Pfam" id="PF00188"/>
    </source>
</evidence>
<organism evidence="3 4">
    <name type="scientific">Anaerospora hongkongensis</name>
    <dbReference type="NCBI Taxonomy" id="244830"/>
    <lineage>
        <taxon>Bacteria</taxon>
        <taxon>Bacillati</taxon>
        <taxon>Bacillota</taxon>
        <taxon>Negativicutes</taxon>
        <taxon>Selenomonadales</taxon>
        <taxon>Sporomusaceae</taxon>
        <taxon>Anaerospora</taxon>
    </lineage>
</organism>
<dbReference type="SUPFAM" id="SSF55797">
    <property type="entry name" value="PR-1-like"/>
    <property type="match status" value="1"/>
</dbReference>